<gene>
    <name evidence="11" type="ORF">MEDL_52066</name>
</gene>
<feature type="transmembrane region" description="Helical" evidence="9">
    <location>
        <begin position="56"/>
        <end position="75"/>
    </location>
</feature>
<evidence type="ECO:0000256" key="3">
    <source>
        <dbReference type="ARBA" id="ARBA00022989"/>
    </source>
</evidence>
<name>A0A8S3U1K0_MYTED</name>
<keyword evidence="2 9" id="KW-0812">Transmembrane</keyword>
<proteinExistence type="predicted"/>
<dbReference type="Gene3D" id="1.20.1070.10">
    <property type="entry name" value="Rhodopsin 7-helix transmembrane proteins"/>
    <property type="match status" value="1"/>
</dbReference>
<evidence type="ECO:0000256" key="6">
    <source>
        <dbReference type="ARBA" id="ARBA00023170"/>
    </source>
</evidence>
<dbReference type="EMBL" id="CAJPWZ010002533">
    <property type="protein sequence ID" value="CAG2239739.1"/>
    <property type="molecule type" value="Genomic_DNA"/>
</dbReference>
<dbReference type="GO" id="GO:0016020">
    <property type="term" value="C:membrane"/>
    <property type="evidence" value="ECO:0007669"/>
    <property type="project" value="UniProtKB-SubCell"/>
</dbReference>
<feature type="transmembrane region" description="Helical" evidence="9">
    <location>
        <begin position="341"/>
        <end position="365"/>
    </location>
</feature>
<dbReference type="PANTHER" id="PTHR24243">
    <property type="entry name" value="G-PROTEIN COUPLED RECEPTOR"/>
    <property type="match status" value="1"/>
</dbReference>
<evidence type="ECO:0000256" key="1">
    <source>
        <dbReference type="ARBA" id="ARBA00004141"/>
    </source>
</evidence>
<keyword evidence="4" id="KW-0297">G-protein coupled receptor</keyword>
<dbReference type="PANTHER" id="PTHR24243:SF208">
    <property type="entry name" value="PYROKININ-1 RECEPTOR"/>
    <property type="match status" value="1"/>
</dbReference>
<sequence>MNYSEEDRLTTWNLVEARKYILHDVFLVLYFILGLVGNLIVLVVYKLRLKQSEGKYFIPILAFVDMFVCILKAPLNLWTNLLPVKFTYIISCQIMMFLFNMFGFSSILLLAVITLQRYLKVCRPFGPQLALKTRRISLLVIFVLSLTVSAPFIIIREQLHIPNIELNVTGYMCGINIMKVNQNAYRTFIFYRSFIIVGVMLELIILNLLIGRQMIIASKMFTIVNNVLRMRTTNEQMSASRNSLDTSFTNIHSVSMSLAETDLEKTSNGTNNENRSTNCDVTERRTNTSIPEERISAAKRFSLMIIVINVVFILCYIPQLALLLSVFFNRNFWIKRTEDELIIITFIEQMMIINNIVNPFVYGMFDRKFRAEAKTSMCTCCKYKKKLIFSIV</sequence>
<keyword evidence="5 9" id="KW-0472">Membrane</keyword>
<evidence type="ECO:0000256" key="7">
    <source>
        <dbReference type="ARBA" id="ARBA00023224"/>
    </source>
</evidence>
<reference evidence="11" key="1">
    <citation type="submission" date="2021-03" db="EMBL/GenBank/DDBJ databases">
        <authorList>
            <person name="Bekaert M."/>
        </authorList>
    </citation>
    <scope>NUCLEOTIDE SEQUENCE</scope>
</reference>
<protein>
    <recommendedName>
        <fullName evidence="10">G-protein coupled receptors family 1 profile domain-containing protein</fullName>
    </recommendedName>
</protein>
<evidence type="ECO:0000256" key="9">
    <source>
        <dbReference type="SAM" id="Phobius"/>
    </source>
</evidence>
<feature type="region of interest" description="Disordered" evidence="8">
    <location>
        <begin position="265"/>
        <end position="285"/>
    </location>
</feature>
<dbReference type="SUPFAM" id="SSF81321">
    <property type="entry name" value="Family A G protein-coupled receptor-like"/>
    <property type="match status" value="1"/>
</dbReference>
<dbReference type="AlphaFoldDB" id="A0A8S3U1K0"/>
<keyword evidence="7" id="KW-0807">Transducer</keyword>
<dbReference type="GO" id="GO:0004930">
    <property type="term" value="F:G protein-coupled receptor activity"/>
    <property type="evidence" value="ECO:0007669"/>
    <property type="project" value="UniProtKB-KW"/>
</dbReference>
<accession>A0A8S3U1K0</accession>
<feature type="transmembrane region" description="Helical" evidence="9">
    <location>
        <begin position="136"/>
        <end position="155"/>
    </location>
</feature>
<evidence type="ECO:0000313" key="11">
    <source>
        <dbReference type="EMBL" id="CAG2239739.1"/>
    </source>
</evidence>
<evidence type="ECO:0000256" key="5">
    <source>
        <dbReference type="ARBA" id="ARBA00023136"/>
    </source>
</evidence>
<dbReference type="PRINTS" id="PR00237">
    <property type="entry name" value="GPCRRHODOPSN"/>
</dbReference>
<evidence type="ECO:0000256" key="8">
    <source>
        <dbReference type="SAM" id="MobiDB-lite"/>
    </source>
</evidence>
<evidence type="ECO:0000256" key="2">
    <source>
        <dbReference type="ARBA" id="ARBA00022692"/>
    </source>
</evidence>
<dbReference type="Proteomes" id="UP000683360">
    <property type="component" value="Unassembled WGS sequence"/>
</dbReference>
<feature type="transmembrane region" description="Helical" evidence="9">
    <location>
        <begin position="189"/>
        <end position="210"/>
    </location>
</feature>
<feature type="transmembrane region" description="Helical" evidence="9">
    <location>
        <begin position="303"/>
        <end position="329"/>
    </location>
</feature>
<feature type="transmembrane region" description="Helical" evidence="9">
    <location>
        <begin position="20"/>
        <end position="44"/>
    </location>
</feature>
<dbReference type="OrthoDB" id="5969463at2759"/>
<keyword evidence="6" id="KW-0675">Receptor</keyword>
<organism evidence="11 12">
    <name type="scientific">Mytilus edulis</name>
    <name type="common">Blue mussel</name>
    <dbReference type="NCBI Taxonomy" id="6550"/>
    <lineage>
        <taxon>Eukaryota</taxon>
        <taxon>Metazoa</taxon>
        <taxon>Spiralia</taxon>
        <taxon>Lophotrochozoa</taxon>
        <taxon>Mollusca</taxon>
        <taxon>Bivalvia</taxon>
        <taxon>Autobranchia</taxon>
        <taxon>Pteriomorphia</taxon>
        <taxon>Mytilida</taxon>
        <taxon>Mytiloidea</taxon>
        <taxon>Mytilidae</taxon>
        <taxon>Mytilinae</taxon>
        <taxon>Mytilus</taxon>
    </lineage>
</organism>
<dbReference type="InterPro" id="IPR000276">
    <property type="entry name" value="GPCR_Rhodpsn"/>
</dbReference>
<keyword evidence="12" id="KW-1185">Reference proteome</keyword>
<feature type="compositionally biased region" description="Polar residues" evidence="8">
    <location>
        <begin position="266"/>
        <end position="280"/>
    </location>
</feature>
<feature type="transmembrane region" description="Helical" evidence="9">
    <location>
        <begin position="87"/>
        <end position="115"/>
    </location>
</feature>
<evidence type="ECO:0000256" key="4">
    <source>
        <dbReference type="ARBA" id="ARBA00023040"/>
    </source>
</evidence>
<comment type="caution">
    <text evidence="11">The sequence shown here is derived from an EMBL/GenBank/DDBJ whole genome shotgun (WGS) entry which is preliminary data.</text>
</comment>
<dbReference type="InterPro" id="IPR017452">
    <property type="entry name" value="GPCR_Rhodpsn_7TM"/>
</dbReference>
<dbReference type="PROSITE" id="PS50262">
    <property type="entry name" value="G_PROTEIN_RECEP_F1_2"/>
    <property type="match status" value="1"/>
</dbReference>
<comment type="subcellular location">
    <subcellularLocation>
        <location evidence="1">Membrane</location>
        <topology evidence="1">Multi-pass membrane protein</topology>
    </subcellularLocation>
</comment>
<feature type="domain" description="G-protein coupled receptors family 1 profile" evidence="10">
    <location>
        <begin position="37"/>
        <end position="362"/>
    </location>
</feature>
<keyword evidence="3 9" id="KW-1133">Transmembrane helix</keyword>
<evidence type="ECO:0000259" key="10">
    <source>
        <dbReference type="PROSITE" id="PS50262"/>
    </source>
</evidence>
<evidence type="ECO:0000313" key="12">
    <source>
        <dbReference type="Proteomes" id="UP000683360"/>
    </source>
</evidence>
<dbReference type="Pfam" id="PF00001">
    <property type="entry name" value="7tm_1"/>
    <property type="match status" value="1"/>
</dbReference>